<comment type="caution">
    <text evidence="3">Lacks conserved residue(s) required for the propagation of feature annotation.</text>
</comment>
<comment type="caution">
    <text evidence="6">The sequence shown here is derived from an EMBL/GenBank/DDBJ whole genome shotgun (WGS) entry which is preliminary data.</text>
</comment>
<dbReference type="Gene3D" id="2.60.120.290">
    <property type="entry name" value="Spermadhesin, CUB domain"/>
    <property type="match status" value="3"/>
</dbReference>
<evidence type="ECO:0000256" key="4">
    <source>
        <dbReference type="SAM" id="SignalP"/>
    </source>
</evidence>
<dbReference type="CDD" id="cd00041">
    <property type="entry name" value="CUB"/>
    <property type="match status" value="3"/>
</dbReference>
<reference evidence="6" key="1">
    <citation type="submission" date="2022-04" db="EMBL/GenBank/DDBJ databases">
        <authorList>
            <person name="Xu L."/>
            <person name="Lv Z."/>
        </authorList>
    </citation>
    <scope>NUCLEOTIDE SEQUENCE</scope>
    <source>
        <strain evidence="6">LV_2022a</strain>
    </source>
</reference>
<organism evidence="6 7">
    <name type="scientific">Schistosoma mekongi</name>
    <name type="common">Parasitic worm</name>
    <dbReference type="NCBI Taxonomy" id="38744"/>
    <lineage>
        <taxon>Eukaryota</taxon>
        <taxon>Metazoa</taxon>
        <taxon>Spiralia</taxon>
        <taxon>Lophotrochozoa</taxon>
        <taxon>Platyhelminthes</taxon>
        <taxon>Trematoda</taxon>
        <taxon>Digenea</taxon>
        <taxon>Strigeidida</taxon>
        <taxon>Schistosomatoidea</taxon>
        <taxon>Schistosomatidae</taxon>
        <taxon>Schistosoma</taxon>
    </lineage>
</organism>
<feature type="signal peptide" evidence="4">
    <location>
        <begin position="1"/>
        <end position="15"/>
    </location>
</feature>
<accession>A0AAE1ZC94</accession>
<evidence type="ECO:0000256" key="1">
    <source>
        <dbReference type="ARBA" id="ARBA00022737"/>
    </source>
</evidence>
<dbReference type="InterPro" id="IPR000859">
    <property type="entry name" value="CUB_dom"/>
</dbReference>
<dbReference type="SMART" id="SM00042">
    <property type="entry name" value="CUB"/>
    <property type="match status" value="3"/>
</dbReference>
<sequence length="626" mass="72886">MILLFLFMIINMMVAIKSNKLSDPNCRCFVFDSTMHKSGIFKTPNYPKNYQYDLDCLLYHFHGQPTELVKITFSTFNLRKPIEKKCIDYLDMFTTIDYNDYNTMSYISEGVKLTLKPEQTLKNQSTNFTRPADYRLCGDLNDFPQNDFYSISSILLLIFHTASKIPGTKRGQQMGFIGQFSFDLKSNYQVNGRHKEKTYCDYEFFNRKLLNGTIKHGNFFSPLYPSNYPPNIKCRFIFKADKNERIILTFRSIRLKPMLNDDSKNNVERCGTKKSIPAQNDIISISEIHQDKSRTLAYLCTNLDNIQLVSHSSILKMDFISHNPIYQGQGFHGTYEFVHESQVLPSPFIEEDQLVDTSELEEKYKNSKDYLENSEALSNANKSKLFFADAGFTSVRNMQFREAEDLSYSDFMNTHYSHQFSNEIKSKYVHRKLILSKGPLNHTQGIIHSPHFPEIYPPSTIAMYTFIGQPTEKVLVKFLFLELGNSNSCTYQNKSIGDRIQLFDGMHTDDPLIVEYCENIVVYNNQQNMYTTSKPGYLFSSGNLMVLRFTSDQISRPNELGFKLFYTFEQQNENQQQIYENEKDMQLISQTRVIQQKLINSSKFTLITEISLILPIIICFQMKDNR</sequence>
<reference evidence="6" key="2">
    <citation type="journal article" date="2023" name="Infect Dis Poverty">
        <title>Chromosome-scale genome of the human blood fluke Schistosoma mekongi and its implications for public health.</title>
        <authorList>
            <person name="Zhou M."/>
            <person name="Xu L."/>
            <person name="Xu D."/>
            <person name="Chen W."/>
            <person name="Khan J."/>
            <person name="Hu Y."/>
            <person name="Huang H."/>
            <person name="Wei H."/>
            <person name="Zhang Y."/>
            <person name="Chusongsang P."/>
            <person name="Tanasarnprasert K."/>
            <person name="Hu X."/>
            <person name="Limpanont Y."/>
            <person name="Lv Z."/>
        </authorList>
    </citation>
    <scope>NUCLEOTIDE SEQUENCE</scope>
    <source>
        <strain evidence="6">LV_2022a</strain>
    </source>
</reference>
<dbReference type="PANTHER" id="PTHR24251">
    <property type="entry name" value="OVOCHYMASE-RELATED"/>
    <property type="match status" value="1"/>
</dbReference>
<keyword evidence="1" id="KW-0677">Repeat</keyword>
<dbReference type="InterPro" id="IPR035914">
    <property type="entry name" value="Sperma_CUB_dom_sf"/>
</dbReference>
<feature type="chain" id="PRO_5042060838" description="CUB domain-containing protein" evidence="4">
    <location>
        <begin position="16"/>
        <end position="626"/>
    </location>
</feature>
<keyword evidence="7" id="KW-1185">Reference proteome</keyword>
<protein>
    <recommendedName>
        <fullName evidence="5">CUB domain-containing protein</fullName>
    </recommendedName>
</protein>
<evidence type="ECO:0000256" key="2">
    <source>
        <dbReference type="ARBA" id="ARBA00023157"/>
    </source>
</evidence>
<dbReference type="EMBL" id="JALJAT010000003">
    <property type="protein sequence ID" value="KAK4471636.1"/>
    <property type="molecule type" value="Genomic_DNA"/>
</dbReference>
<dbReference type="Proteomes" id="UP001292079">
    <property type="component" value="Unassembled WGS sequence"/>
</dbReference>
<keyword evidence="2" id="KW-1015">Disulfide bond</keyword>
<feature type="domain" description="CUB" evidence="5">
    <location>
        <begin position="26"/>
        <end position="183"/>
    </location>
</feature>
<keyword evidence="4" id="KW-0732">Signal</keyword>
<dbReference type="Pfam" id="PF00431">
    <property type="entry name" value="CUB"/>
    <property type="match status" value="3"/>
</dbReference>
<feature type="domain" description="CUB" evidence="5">
    <location>
        <begin position="200"/>
        <end position="338"/>
    </location>
</feature>
<feature type="domain" description="CUB" evidence="5">
    <location>
        <begin position="436"/>
        <end position="569"/>
    </location>
</feature>
<dbReference type="PROSITE" id="PS01180">
    <property type="entry name" value="CUB"/>
    <property type="match status" value="3"/>
</dbReference>
<evidence type="ECO:0000313" key="7">
    <source>
        <dbReference type="Proteomes" id="UP001292079"/>
    </source>
</evidence>
<name>A0AAE1ZC94_SCHME</name>
<proteinExistence type="predicted"/>
<evidence type="ECO:0000313" key="6">
    <source>
        <dbReference type="EMBL" id="KAK4471636.1"/>
    </source>
</evidence>
<evidence type="ECO:0000256" key="3">
    <source>
        <dbReference type="PROSITE-ProRule" id="PRU00059"/>
    </source>
</evidence>
<dbReference type="AlphaFoldDB" id="A0AAE1ZC94"/>
<evidence type="ECO:0000259" key="5">
    <source>
        <dbReference type="PROSITE" id="PS01180"/>
    </source>
</evidence>
<gene>
    <name evidence="6" type="ORF">MN116_005045</name>
</gene>
<dbReference type="SUPFAM" id="SSF49854">
    <property type="entry name" value="Spermadhesin, CUB domain"/>
    <property type="match status" value="3"/>
</dbReference>